<dbReference type="Proteomes" id="UP000266841">
    <property type="component" value="Unassembled WGS sequence"/>
</dbReference>
<evidence type="ECO:0000256" key="1">
    <source>
        <dbReference type="SAM" id="MobiDB-lite"/>
    </source>
</evidence>
<sequence length="96" mass="10613">MWGRLRSGPVIIVGAAKRSLVKEFLFGLHRGSAGTITQCHEKWPTHSGKESPTGSPSEPHWSGDYPVLDDRLPHIKIKNSPGGWRMEDQGIRGAWA</sequence>
<name>K0S988_THAOC</name>
<dbReference type="AlphaFoldDB" id="K0S988"/>
<organism evidence="2 3">
    <name type="scientific">Thalassiosira oceanica</name>
    <name type="common">Marine diatom</name>
    <dbReference type="NCBI Taxonomy" id="159749"/>
    <lineage>
        <taxon>Eukaryota</taxon>
        <taxon>Sar</taxon>
        <taxon>Stramenopiles</taxon>
        <taxon>Ochrophyta</taxon>
        <taxon>Bacillariophyta</taxon>
        <taxon>Coscinodiscophyceae</taxon>
        <taxon>Thalassiosirophycidae</taxon>
        <taxon>Thalassiosirales</taxon>
        <taxon>Thalassiosiraceae</taxon>
        <taxon>Thalassiosira</taxon>
    </lineage>
</organism>
<protein>
    <submittedName>
        <fullName evidence="2">Uncharacterized protein</fullName>
    </submittedName>
</protein>
<gene>
    <name evidence="2" type="ORF">THAOC_24969</name>
</gene>
<keyword evidence="3" id="KW-1185">Reference proteome</keyword>
<reference evidence="2 3" key="1">
    <citation type="journal article" date="2012" name="Genome Biol.">
        <title>Genome and low-iron response of an oceanic diatom adapted to chronic iron limitation.</title>
        <authorList>
            <person name="Lommer M."/>
            <person name="Specht M."/>
            <person name="Roy A.S."/>
            <person name="Kraemer L."/>
            <person name="Andreson R."/>
            <person name="Gutowska M.A."/>
            <person name="Wolf J."/>
            <person name="Bergner S.V."/>
            <person name="Schilhabel M.B."/>
            <person name="Klostermeier U.C."/>
            <person name="Beiko R.G."/>
            <person name="Rosenstiel P."/>
            <person name="Hippler M."/>
            <person name="Laroche J."/>
        </authorList>
    </citation>
    <scope>NUCLEOTIDE SEQUENCE [LARGE SCALE GENOMIC DNA]</scope>
    <source>
        <strain evidence="2 3">CCMP1005</strain>
    </source>
</reference>
<evidence type="ECO:0000313" key="2">
    <source>
        <dbReference type="EMBL" id="EJK55312.1"/>
    </source>
</evidence>
<comment type="caution">
    <text evidence="2">The sequence shown here is derived from an EMBL/GenBank/DDBJ whole genome shotgun (WGS) entry which is preliminary data.</text>
</comment>
<evidence type="ECO:0000313" key="3">
    <source>
        <dbReference type="Proteomes" id="UP000266841"/>
    </source>
</evidence>
<accession>K0S988</accession>
<feature type="region of interest" description="Disordered" evidence="1">
    <location>
        <begin position="42"/>
        <end position="63"/>
    </location>
</feature>
<dbReference type="EMBL" id="AGNL01034317">
    <property type="protein sequence ID" value="EJK55312.1"/>
    <property type="molecule type" value="Genomic_DNA"/>
</dbReference>
<proteinExistence type="predicted"/>